<keyword evidence="6 8" id="KW-1133">Transmembrane helix</keyword>
<gene>
    <name evidence="9" type="primary">yfhA</name>
    <name evidence="9" type="ORF">NCTC11466_01769</name>
</gene>
<evidence type="ECO:0000256" key="7">
    <source>
        <dbReference type="ARBA" id="ARBA00023136"/>
    </source>
</evidence>
<keyword evidence="4" id="KW-1003">Cell membrane</keyword>
<comment type="similarity">
    <text evidence="2">Belongs to the binding-protein-dependent transport system permease family. FecCD subfamily.</text>
</comment>
<dbReference type="CDD" id="cd06550">
    <property type="entry name" value="TM_ABC_iron-siderophores_like"/>
    <property type="match status" value="1"/>
</dbReference>
<dbReference type="EMBL" id="LR134201">
    <property type="protein sequence ID" value="VEB96691.1"/>
    <property type="molecule type" value="Genomic_DNA"/>
</dbReference>
<evidence type="ECO:0000256" key="2">
    <source>
        <dbReference type="ARBA" id="ARBA00007935"/>
    </source>
</evidence>
<feature type="transmembrane region" description="Helical" evidence="8">
    <location>
        <begin position="149"/>
        <end position="170"/>
    </location>
</feature>
<evidence type="ECO:0000256" key="6">
    <source>
        <dbReference type="ARBA" id="ARBA00022989"/>
    </source>
</evidence>
<name>A0A447V0Z8_9ENTR</name>
<dbReference type="SUPFAM" id="SSF81345">
    <property type="entry name" value="ABC transporter involved in vitamin B12 uptake, BtuC"/>
    <property type="match status" value="1"/>
</dbReference>
<evidence type="ECO:0000256" key="4">
    <source>
        <dbReference type="ARBA" id="ARBA00022475"/>
    </source>
</evidence>
<feature type="transmembrane region" description="Helical" evidence="8">
    <location>
        <begin position="59"/>
        <end position="79"/>
    </location>
</feature>
<dbReference type="PANTHER" id="PTHR30472">
    <property type="entry name" value="FERRIC ENTEROBACTIN TRANSPORT SYSTEM PERMEASE PROTEIN"/>
    <property type="match status" value="1"/>
</dbReference>
<keyword evidence="7 8" id="KW-0472">Membrane</keyword>
<comment type="subcellular location">
    <subcellularLocation>
        <location evidence="1">Cell membrane</location>
        <topology evidence="1">Multi-pass membrane protein</topology>
    </subcellularLocation>
</comment>
<evidence type="ECO:0000256" key="3">
    <source>
        <dbReference type="ARBA" id="ARBA00022448"/>
    </source>
</evidence>
<evidence type="ECO:0000256" key="5">
    <source>
        <dbReference type="ARBA" id="ARBA00022692"/>
    </source>
</evidence>
<accession>A0A447V0Z8</accession>
<dbReference type="OrthoDB" id="9055647at2"/>
<dbReference type="InterPro" id="IPR000522">
    <property type="entry name" value="ABC_transptr_permease_BtuC"/>
</dbReference>
<sequence>MKPLRLLFCGIATLLALIYSLRFGAVTFTLDEVIQLLHPAPVEEPRMALYQKIIWSLRLPRALLAMTCGGGLALAGAVLQTLTRNPLADPWLLGISSGAGLGAVTIIALGVQPLLTAMPAGAFIGAMAAFGLVLLLAGRTITQPSRFMLSGVAVGQLLSALTSLIVFWQTDATTSRGFTFWLLGAFGQATWPQVAVCSAALFFVGALCLAMSPTLNVMALGNIAAKGLGVNVIALQILLYLAITLLTATLVAFCGAIGFVGLTVPHLAKLIFGNRHQWTLPACILCGAMLTLVSDTLARTLFAPRELPPGLITALIGVPVFLFALRQRPHP</sequence>
<feature type="transmembrane region" description="Helical" evidence="8">
    <location>
        <begin position="223"/>
        <end position="243"/>
    </location>
</feature>
<evidence type="ECO:0000313" key="9">
    <source>
        <dbReference type="EMBL" id="VEB96691.1"/>
    </source>
</evidence>
<organism evidence="9 10">
    <name type="scientific">Cedecea lapagei</name>
    <dbReference type="NCBI Taxonomy" id="158823"/>
    <lineage>
        <taxon>Bacteria</taxon>
        <taxon>Pseudomonadati</taxon>
        <taxon>Pseudomonadota</taxon>
        <taxon>Gammaproteobacteria</taxon>
        <taxon>Enterobacterales</taxon>
        <taxon>Enterobacteriaceae</taxon>
        <taxon>Cedecea</taxon>
    </lineage>
</organism>
<proteinExistence type="inferred from homology"/>
<dbReference type="PANTHER" id="PTHR30472:SF67">
    <property type="entry name" value="PERMEASE OF ABC TRANSPORTER-RELATED"/>
    <property type="match status" value="1"/>
</dbReference>
<feature type="transmembrane region" description="Helical" evidence="8">
    <location>
        <begin position="190"/>
        <end position="211"/>
    </location>
</feature>
<feature type="transmembrane region" description="Helical" evidence="8">
    <location>
        <begin position="117"/>
        <end position="137"/>
    </location>
</feature>
<dbReference type="GO" id="GO:0022857">
    <property type="term" value="F:transmembrane transporter activity"/>
    <property type="evidence" value="ECO:0007669"/>
    <property type="project" value="InterPro"/>
</dbReference>
<dbReference type="KEGG" id="clap:NCTC11466_01769"/>
<reference evidence="9 10" key="1">
    <citation type="submission" date="2018-12" db="EMBL/GenBank/DDBJ databases">
        <authorList>
            <consortium name="Pathogen Informatics"/>
        </authorList>
    </citation>
    <scope>NUCLEOTIDE SEQUENCE [LARGE SCALE GENOMIC DNA]</scope>
    <source>
        <strain evidence="9 10">NCTC11466</strain>
    </source>
</reference>
<dbReference type="Proteomes" id="UP000274122">
    <property type="component" value="Chromosome"/>
</dbReference>
<feature type="transmembrane region" description="Helical" evidence="8">
    <location>
        <begin position="307"/>
        <end position="325"/>
    </location>
</feature>
<dbReference type="GO" id="GO:0005886">
    <property type="term" value="C:plasma membrane"/>
    <property type="evidence" value="ECO:0007669"/>
    <property type="project" value="UniProtKB-SubCell"/>
</dbReference>
<dbReference type="AlphaFoldDB" id="A0A447V0Z8"/>
<protein>
    <submittedName>
        <fullName evidence="9">Probable siderophore transport system permease protein yfhA</fullName>
    </submittedName>
</protein>
<keyword evidence="3" id="KW-0813">Transport</keyword>
<feature type="transmembrane region" description="Helical" evidence="8">
    <location>
        <begin position="280"/>
        <end position="301"/>
    </location>
</feature>
<dbReference type="InterPro" id="IPR037294">
    <property type="entry name" value="ABC_BtuC-like"/>
</dbReference>
<feature type="transmembrane region" description="Helical" evidence="8">
    <location>
        <begin position="249"/>
        <end position="268"/>
    </location>
</feature>
<dbReference type="FunFam" id="1.10.3470.10:FF:000001">
    <property type="entry name" value="Vitamin B12 ABC transporter permease BtuC"/>
    <property type="match status" value="1"/>
</dbReference>
<dbReference type="GO" id="GO:0033214">
    <property type="term" value="P:siderophore-iron import into cell"/>
    <property type="evidence" value="ECO:0007669"/>
    <property type="project" value="TreeGrafter"/>
</dbReference>
<keyword evidence="10" id="KW-1185">Reference proteome</keyword>
<evidence type="ECO:0000256" key="1">
    <source>
        <dbReference type="ARBA" id="ARBA00004651"/>
    </source>
</evidence>
<evidence type="ECO:0000313" key="10">
    <source>
        <dbReference type="Proteomes" id="UP000274122"/>
    </source>
</evidence>
<dbReference type="RefSeq" id="WP_126355867.1">
    <property type="nucleotide sequence ID" value="NZ_LR134201.1"/>
</dbReference>
<dbReference type="Gene3D" id="1.10.3470.10">
    <property type="entry name" value="ABC transporter involved in vitamin B12 uptake, BtuC"/>
    <property type="match status" value="1"/>
</dbReference>
<evidence type="ECO:0000256" key="8">
    <source>
        <dbReference type="SAM" id="Phobius"/>
    </source>
</evidence>
<dbReference type="Pfam" id="PF01032">
    <property type="entry name" value="FecCD"/>
    <property type="match status" value="1"/>
</dbReference>
<feature type="transmembrane region" description="Helical" evidence="8">
    <location>
        <begin position="91"/>
        <end position="111"/>
    </location>
</feature>
<keyword evidence="5 8" id="KW-0812">Transmembrane</keyword>